<dbReference type="Pfam" id="PF21350">
    <property type="entry name" value="Cas6_I-A"/>
    <property type="match status" value="1"/>
</dbReference>
<proteinExistence type="inferred from homology"/>
<comment type="similarity">
    <text evidence="1">Belongs to the CRISPR-associated protein Cas6/Cse3/CasE family.</text>
</comment>
<dbReference type="InterPro" id="IPR045747">
    <property type="entry name" value="CRISPR-assoc_prot_Cas6_N_sf"/>
</dbReference>
<dbReference type="PIRSF" id="PIRSF005054">
    <property type="entry name" value="PF1131"/>
    <property type="match status" value="1"/>
</dbReference>
<dbReference type="Gene3D" id="3.30.70.1890">
    <property type="match status" value="1"/>
</dbReference>
<comment type="caution">
    <text evidence="7">The sequence shown here is derived from an EMBL/GenBank/DDBJ whole genome shotgun (WGS) entry which is preliminary data.</text>
</comment>
<evidence type="ECO:0000256" key="4">
    <source>
        <dbReference type="PIRSR" id="PIRSR005054-1"/>
    </source>
</evidence>
<dbReference type="AlphaFoldDB" id="A0A948T9E4"/>
<dbReference type="Gene3D" id="3.30.70.1900">
    <property type="match status" value="1"/>
</dbReference>
<dbReference type="EMBL" id="JAHLFW010000004">
    <property type="protein sequence ID" value="MBU3836808.1"/>
    <property type="molecule type" value="Genomic_DNA"/>
</dbReference>
<dbReference type="GO" id="GO:0016788">
    <property type="term" value="F:hydrolase activity, acting on ester bonds"/>
    <property type="evidence" value="ECO:0007669"/>
    <property type="project" value="InterPro"/>
</dbReference>
<dbReference type="CDD" id="cd21140">
    <property type="entry name" value="Cas6_I-like"/>
    <property type="match status" value="1"/>
</dbReference>
<dbReference type="GO" id="GO:0003723">
    <property type="term" value="F:RNA binding"/>
    <property type="evidence" value="ECO:0007669"/>
    <property type="project" value="UniProtKB-KW"/>
</dbReference>
<feature type="site" description="Transition state stabilizer" evidence="4">
    <location>
        <position position="59"/>
    </location>
</feature>
<evidence type="ECO:0000313" key="8">
    <source>
        <dbReference type="Proteomes" id="UP000783796"/>
    </source>
</evidence>
<gene>
    <name evidence="7" type="primary">cas6</name>
    <name evidence="7" type="ORF">H9777_00455</name>
</gene>
<reference evidence="7" key="2">
    <citation type="submission" date="2021-04" db="EMBL/GenBank/DDBJ databases">
        <authorList>
            <person name="Gilroy R."/>
        </authorList>
    </citation>
    <scope>NUCLEOTIDE SEQUENCE</scope>
    <source>
        <strain evidence="7">G4-2901</strain>
    </source>
</reference>
<evidence type="ECO:0000259" key="6">
    <source>
        <dbReference type="Pfam" id="PF01881"/>
    </source>
</evidence>
<protein>
    <submittedName>
        <fullName evidence="7">CRISPR-associated endoribonuclease Cas6</fullName>
    </submittedName>
</protein>
<keyword evidence="2" id="KW-0694">RNA-binding</keyword>
<accession>A0A948T9E4</accession>
<feature type="domain" description="CRISPR associated protein Cas6 C-terminal" evidence="6">
    <location>
        <begin position="132"/>
        <end position="254"/>
    </location>
</feature>
<evidence type="ECO:0000256" key="1">
    <source>
        <dbReference type="ARBA" id="ARBA00005937"/>
    </source>
</evidence>
<dbReference type="InterPro" id="IPR010156">
    <property type="entry name" value="CRISPR-assoc_prot_Cas6"/>
</dbReference>
<feature type="active site" description="Proton acceptor" evidence="5">
    <location>
        <position position="31"/>
    </location>
</feature>
<evidence type="ECO:0000256" key="5">
    <source>
        <dbReference type="PIRSR" id="PIRSR005054-50"/>
    </source>
</evidence>
<feature type="active site" description="Proton donor" evidence="5">
    <location>
        <position position="46"/>
    </location>
</feature>
<dbReference type="GO" id="GO:0051607">
    <property type="term" value="P:defense response to virus"/>
    <property type="evidence" value="ECO:0007669"/>
    <property type="project" value="UniProtKB-KW"/>
</dbReference>
<evidence type="ECO:0000256" key="2">
    <source>
        <dbReference type="ARBA" id="ARBA00022884"/>
    </source>
</evidence>
<organism evidence="7 8">
    <name type="scientific">Candidatus Phocaeicola faecigallinarum</name>
    <dbReference type="NCBI Taxonomy" id="2838732"/>
    <lineage>
        <taxon>Bacteria</taxon>
        <taxon>Pseudomonadati</taxon>
        <taxon>Bacteroidota</taxon>
        <taxon>Bacteroidia</taxon>
        <taxon>Bacteroidales</taxon>
        <taxon>Bacteroidaceae</taxon>
        <taxon>Phocaeicola</taxon>
    </lineage>
</organism>
<reference evidence="7" key="1">
    <citation type="journal article" date="2021" name="PeerJ">
        <title>Extensive microbial diversity within the chicken gut microbiome revealed by metagenomics and culture.</title>
        <authorList>
            <person name="Gilroy R."/>
            <person name="Ravi A."/>
            <person name="Getino M."/>
            <person name="Pursley I."/>
            <person name="Horton D.L."/>
            <person name="Alikhan N.F."/>
            <person name="Baker D."/>
            <person name="Gharbi K."/>
            <person name="Hall N."/>
            <person name="Watson M."/>
            <person name="Adriaenssens E.M."/>
            <person name="Foster-Nyarko E."/>
            <person name="Jarju S."/>
            <person name="Secka A."/>
            <person name="Antonio M."/>
            <person name="Oren A."/>
            <person name="Chaudhuri R.R."/>
            <person name="La Ragione R."/>
            <person name="Hildebrand F."/>
            <person name="Pallen M.J."/>
        </authorList>
    </citation>
    <scope>NUCLEOTIDE SEQUENCE</scope>
    <source>
        <strain evidence="7">G4-2901</strain>
    </source>
</reference>
<dbReference type="Proteomes" id="UP000783796">
    <property type="component" value="Unassembled WGS sequence"/>
</dbReference>
<evidence type="ECO:0000256" key="3">
    <source>
        <dbReference type="ARBA" id="ARBA00023118"/>
    </source>
</evidence>
<dbReference type="PANTHER" id="PTHR36984">
    <property type="entry name" value="CRISPR-ASSOCIATED ENDORIBONUCLEASE CAS6 1"/>
    <property type="match status" value="1"/>
</dbReference>
<dbReference type="PANTHER" id="PTHR36984:SF1">
    <property type="entry name" value="CRISPR-ASSOCIATED ENDORIBONUCLEASE CAS6 1"/>
    <property type="match status" value="1"/>
</dbReference>
<dbReference type="Pfam" id="PF01881">
    <property type="entry name" value="Cas_Cas6_C"/>
    <property type="match status" value="1"/>
</dbReference>
<keyword evidence="3" id="KW-0051">Antiviral defense</keyword>
<name>A0A948T9E4_9BACT</name>
<dbReference type="InterPro" id="IPR049435">
    <property type="entry name" value="Cas_Cas6_C"/>
</dbReference>
<dbReference type="NCBIfam" id="TIGR01877">
    <property type="entry name" value="cas_cas6"/>
    <property type="match status" value="1"/>
</dbReference>
<sequence length="271" mass="31248">MRFKLILEVNKKAYGNIIPINYQYEQSAVIYKILSYGDKEYAAWLHENGFQLENGKTFKLFTFSRFKIEKRKILNDRIQMLSDTIEWQISFLPEKSTEKFITGVFNNQIFEIGDKRSCVQFIVKSIEVIPLPDFSESMQFSTMSPMCLKFKREDGNIDYISPLDVRAKQILLVGLADKYYSLYGVRPDFFVDDVVLDVLNDPKPVLVTMKSNTASQTKVKGYMFKFNINAPVDLLKVMYDGGAGSLCSQGFGCLRENLCNTSYKFLQNENC</sequence>
<evidence type="ECO:0000313" key="7">
    <source>
        <dbReference type="EMBL" id="MBU3836808.1"/>
    </source>
</evidence>